<organism evidence="1 2">
    <name type="scientific">Pseudomonas hunanensis</name>
    <dbReference type="NCBI Taxonomy" id="1247546"/>
    <lineage>
        <taxon>Bacteria</taxon>
        <taxon>Pseudomonadati</taxon>
        <taxon>Pseudomonadota</taxon>
        <taxon>Gammaproteobacteria</taxon>
        <taxon>Pseudomonadales</taxon>
        <taxon>Pseudomonadaceae</taxon>
        <taxon>Pseudomonas</taxon>
    </lineage>
</organism>
<protein>
    <submittedName>
        <fullName evidence="1">SagB-type dehydrogenase family enzyme</fullName>
    </submittedName>
</protein>
<proteinExistence type="predicted"/>
<evidence type="ECO:0000313" key="1">
    <source>
        <dbReference type="EMBL" id="MDR6711014.1"/>
    </source>
</evidence>
<reference evidence="1" key="1">
    <citation type="submission" date="2023-07" db="EMBL/GenBank/DDBJ databases">
        <title>Sorghum-associated microbial communities from plants grown in Nebraska, USA.</title>
        <authorList>
            <person name="Schachtman D."/>
        </authorList>
    </citation>
    <scope>NUCLEOTIDE SEQUENCE</scope>
    <source>
        <strain evidence="1">BE56</strain>
    </source>
</reference>
<gene>
    <name evidence="1" type="ORF">J2W83_000604</name>
</gene>
<name>A0ACC6JXS9_9PSED</name>
<sequence>MINNNFFILIGESGLIVWDYDAHRQYELSEKYATRLIEILYGNKGVDLQNSIDRDYVGLKVFSLSKRSVTPDWGWDILSRIFHQGTRNIPSDNTPDSEQAWAECYIAHCDEVWRRPSPYENHTRYKGKGISLKSIQAVTGLEEVLERRQTVRNFLDQAVDLEVVTKLLHYTLGFLASRRACENSGLPANLSYRRASPSGGGLNATEGYLYANNITGLERGIYYYDPYHHTLHLHEGTLPELGSLLSGQHFANDLPMGIFLCSRFDKLWWKYPHSRAYRMALIEVGHVAQTFQLAATDQGLQTWLTGAINEDRVDPLLRVASSPESVLFFVGAGHSCGSITPASLVNILIEPRT</sequence>
<comment type="caution">
    <text evidence="1">The sequence shown here is derived from an EMBL/GenBank/DDBJ whole genome shotgun (WGS) entry which is preliminary data.</text>
</comment>
<dbReference type="Proteomes" id="UP001259587">
    <property type="component" value="Unassembled WGS sequence"/>
</dbReference>
<keyword evidence="2" id="KW-1185">Reference proteome</keyword>
<dbReference type="EMBL" id="JAVDTH010000002">
    <property type="protein sequence ID" value="MDR6711014.1"/>
    <property type="molecule type" value="Genomic_DNA"/>
</dbReference>
<accession>A0ACC6JXS9</accession>
<evidence type="ECO:0000313" key="2">
    <source>
        <dbReference type="Proteomes" id="UP001259587"/>
    </source>
</evidence>